<dbReference type="InterPro" id="IPR005872">
    <property type="entry name" value="SUI1_arc_bac"/>
</dbReference>
<comment type="caution">
    <text evidence="5">The sequence shown here is derived from an EMBL/GenBank/DDBJ whole genome shotgun (WGS) entry which is preliminary data.</text>
</comment>
<feature type="domain" description="SUI1" evidence="4">
    <location>
        <begin position="46"/>
        <end position="112"/>
    </location>
</feature>
<dbReference type="NCBIfam" id="NF005297">
    <property type="entry name" value="PRK06824.1"/>
    <property type="match status" value="1"/>
</dbReference>
<keyword evidence="6" id="KW-1185">Reference proteome</keyword>
<dbReference type="PANTHER" id="PTHR12789:SF0">
    <property type="entry name" value="DENSITY-REGULATED PROTEIN"/>
    <property type="match status" value="1"/>
</dbReference>
<dbReference type="EMBL" id="JARJLM010000719">
    <property type="protein sequence ID" value="MDF3839940.1"/>
    <property type="molecule type" value="Genomic_DNA"/>
</dbReference>
<dbReference type="InterPro" id="IPR036877">
    <property type="entry name" value="SUI1_dom_sf"/>
</dbReference>
<evidence type="ECO:0000313" key="6">
    <source>
        <dbReference type="Proteomes" id="UP001216674"/>
    </source>
</evidence>
<keyword evidence="5" id="KW-0396">Initiation factor</keyword>
<comment type="similarity">
    <text evidence="1">Belongs to the SUI1 family.</text>
</comment>
<dbReference type="InterPro" id="IPR001950">
    <property type="entry name" value="SUI1"/>
</dbReference>
<proteinExistence type="inferred from homology"/>
<evidence type="ECO:0000256" key="3">
    <source>
        <dbReference type="ARBA" id="ARBA00022917"/>
    </source>
</evidence>
<dbReference type="CDD" id="cd11567">
    <property type="entry name" value="YciH_like"/>
    <property type="match status" value="1"/>
</dbReference>
<keyword evidence="2" id="KW-0810">Translation regulation</keyword>
<reference evidence="5 6" key="1">
    <citation type="submission" date="2023-03" db="EMBL/GenBank/DDBJ databases">
        <title>Draft assemblies of triclosan tolerant bacteria isolated from returned activated sludge.</title>
        <authorList>
            <person name="Van Hamelsveld S."/>
        </authorList>
    </citation>
    <scope>NUCLEOTIDE SEQUENCE [LARGE SCALE GENOMIC DNA]</scope>
    <source>
        <strain evidence="5 6">GW210010_S58</strain>
    </source>
</reference>
<dbReference type="SUPFAM" id="SSF55159">
    <property type="entry name" value="eIF1-like"/>
    <property type="match status" value="1"/>
</dbReference>
<evidence type="ECO:0000256" key="1">
    <source>
        <dbReference type="ARBA" id="ARBA00005422"/>
    </source>
</evidence>
<dbReference type="PROSITE" id="PS51257">
    <property type="entry name" value="PROKAR_LIPOPROTEIN"/>
    <property type="match status" value="1"/>
</dbReference>
<name>A0ABT6B4Y2_9BURK</name>
<dbReference type="RefSeq" id="WP_017228516.1">
    <property type="nucleotide sequence ID" value="NZ_JARJLM010000719.1"/>
</dbReference>
<dbReference type="PIRSF" id="PIRSF037511">
    <property type="entry name" value="Transl_init_SUI1_pro"/>
    <property type="match status" value="1"/>
</dbReference>
<protein>
    <submittedName>
        <fullName evidence="5">Translation initiation factor Sui1</fullName>
    </submittedName>
</protein>
<evidence type="ECO:0000259" key="4">
    <source>
        <dbReference type="PROSITE" id="PS50296"/>
    </source>
</evidence>
<gene>
    <name evidence="5" type="ORF">P3W85_44505</name>
</gene>
<dbReference type="PANTHER" id="PTHR12789">
    <property type="entry name" value="DENSITY-REGULATED PROTEIN HOMOLOG"/>
    <property type="match status" value="1"/>
</dbReference>
<dbReference type="InterPro" id="IPR050318">
    <property type="entry name" value="DENR/SUI1_TIF"/>
</dbReference>
<keyword evidence="3" id="KW-0648">Protein biosynthesis</keyword>
<dbReference type="GO" id="GO:0003743">
    <property type="term" value="F:translation initiation factor activity"/>
    <property type="evidence" value="ECO:0007669"/>
    <property type="project" value="UniProtKB-KW"/>
</dbReference>
<dbReference type="Proteomes" id="UP001216674">
    <property type="component" value="Unassembled WGS sequence"/>
</dbReference>
<dbReference type="Pfam" id="PF01253">
    <property type="entry name" value="SUI1"/>
    <property type="match status" value="1"/>
</dbReference>
<evidence type="ECO:0000313" key="5">
    <source>
        <dbReference type="EMBL" id="MDF3839940.1"/>
    </source>
</evidence>
<dbReference type="PROSITE" id="PS50296">
    <property type="entry name" value="SUI1"/>
    <property type="match status" value="1"/>
</dbReference>
<sequence length="120" mass="12359">MHRPKSASSLVYSTEQGRMCPGCGNAVAACTCGKATAAAQGDGIVRVSRETKGRKGKGVTLVRGVSLEPLALAQLGKELKTACGSGGTVKDGVIEIQGDHCDTVMEKLRQRGMTVKRAGG</sequence>
<dbReference type="NCBIfam" id="TIGR01158">
    <property type="entry name" value="SUI1_rel"/>
    <property type="match status" value="1"/>
</dbReference>
<evidence type="ECO:0000256" key="2">
    <source>
        <dbReference type="ARBA" id="ARBA00022845"/>
    </source>
</evidence>
<organism evidence="5 6">
    <name type="scientific">Cupriavidus basilensis</name>
    <dbReference type="NCBI Taxonomy" id="68895"/>
    <lineage>
        <taxon>Bacteria</taxon>
        <taxon>Pseudomonadati</taxon>
        <taxon>Pseudomonadota</taxon>
        <taxon>Betaproteobacteria</taxon>
        <taxon>Burkholderiales</taxon>
        <taxon>Burkholderiaceae</taxon>
        <taxon>Cupriavidus</taxon>
    </lineage>
</organism>
<accession>A0ABT6B4Y2</accession>
<dbReference type="Gene3D" id="3.30.780.10">
    <property type="entry name" value="SUI1-like domain"/>
    <property type="match status" value="1"/>
</dbReference>